<dbReference type="Proteomes" id="UP001500621">
    <property type="component" value="Unassembled WGS sequence"/>
</dbReference>
<evidence type="ECO:0008006" key="4">
    <source>
        <dbReference type="Google" id="ProtNLM"/>
    </source>
</evidence>
<dbReference type="EMBL" id="BAABIM010000002">
    <property type="protein sequence ID" value="GAA4683304.1"/>
    <property type="molecule type" value="Genomic_DNA"/>
</dbReference>
<dbReference type="RefSeq" id="WP_345265415.1">
    <property type="nucleotide sequence ID" value="NZ_BAABIM010000002.1"/>
</dbReference>
<sequence>MPGRARAARRFLPAALALLAVSVAGCGGDPEEEFLGSFRDDAAALAFVVDGTVPAGVEEPETLPSDRPGRIGWILTRPDDGQGISASDLELGLTQALRDDPALADDLLDGVSAAEAPLSESGAERVLVELTVLAPRVLAAVRSQTPEAADLDVEEVLDVLGKAGATTGADAFGFLQRFDDLVAQGLSSDLRPASDLSASRWRDAVAAADQTWIRPAARVRGALVRDLCAGDPDVDTCRAPLDELAEDLDRQVAQVLYDTSPPALLPALLPAPLLADGSREPLNDLNRDAWRVVVEQAGVDVPAAVREAALGQG</sequence>
<feature type="chain" id="PRO_5045786367" description="DUF4439 domain-containing protein" evidence="1">
    <location>
        <begin position="27"/>
        <end position="313"/>
    </location>
</feature>
<dbReference type="PROSITE" id="PS51257">
    <property type="entry name" value="PROKAR_LIPOPROTEIN"/>
    <property type="match status" value="1"/>
</dbReference>
<proteinExistence type="predicted"/>
<protein>
    <recommendedName>
        <fullName evidence="4">DUF4439 domain-containing protein</fullName>
    </recommendedName>
</protein>
<accession>A0ABP8W7N5</accession>
<comment type="caution">
    <text evidence="2">The sequence shown here is derived from an EMBL/GenBank/DDBJ whole genome shotgun (WGS) entry which is preliminary data.</text>
</comment>
<evidence type="ECO:0000313" key="2">
    <source>
        <dbReference type="EMBL" id="GAA4683304.1"/>
    </source>
</evidence>
<name>A0ABP8W7N5_9ACTN</name>
<evidence type="ECO:0000313" key="3">
    <source>
        <dbReference type="Proteomes" id="UP001500621"/>
    </source>
</evidence>
<gene>
    <name evidence="2" type="ORF">GCM10023226_20580</name>
</gene>
<organism evidence="2 3">
    <name type="scientific">Nocardioides nanhaiensis</name>
    <dbReference type="NCBI Taxonomy" id="1476871"/>
    <lineage>
        <taxon>Bacteria</taxon>
        <taxon>Bacillati</taxon>
        <taxon>Actinomycetota</taxon>
        <taxon>Actinomycetes</taxon>
        <taxon>Propionibacteriales</taxon>
        <taxon>Nocardioidaceae</taxon>
        <taxon>Nocardioides</taxon>
    </lineage>
</organism>
<keyword evidence="3" id="KW-1185">Reference proteome</keyword>
<keyword evidence="1" id="KW-0732">Signal</keyword>
<reference evidence="3" key="1">
    <citation type="journal article" date="2019" name="Int. J. Syst. Evol. Microbiol.">
        <title>The Global Catalogue of Microorganisms (GCM) 10K type strain sequencing project: providing services to taxonomists for standard genome sequencing and annotation.</title>
        <authorList>
            <consortium name="The Broad Institute Genomics Platform"/>
            <consortium name="The Broad Institute Genome Sequencing Center for Infectious Disease"/>
            <person name="Wu L."/>
            <person name="Ma J."/>
        </authorList>
    </citation>
    <scope>NUCLEOTIDE SEQUENCE [LARGE SCALE GENOMIC DNA]</scope>
    <source>
        <strain evidence="3">JCM 18127</strain>
    </source>
</reference>
<feature type="signal peptide" evidence="1">
    <location>
        <begin position="1"/>
        <end position="26"/>
    </location>
</feature>
<evidence type="ECO:0000256" key="1">
    <source>
        <dbReference type="SAM" id="SignalP"/>
    </source>
</evidence>